<feature type="repeat" description="TPR" evidence="6">
    <location>
        <begin position="315"/>
        <end position="348"/>
    </location>
</feature>
<dbReference type="FunFam" id="1.25.40.10:FF:000010">
    <property type="entry name" value="Stress-induced phosphoprotein 1"/>
    <property type="match status" value="1"/>
</dbReference>
<evidence type="ECO:0000256" key="5">
    <source>
        <dbReference type="ARBA" id="ARBA00026193"/>
    </source>
</evidence>
<evidence type="ECO:0000259" key="8">
    <source>
        <dbReference type="SMART" id="SM00727"/>
    </source>
</evidence>
<keyword evidence="3" id="KW-0677">Repeat</keyword>
<dbReference type="AlphaFoldDB" id="A0A1B6FAU5"/>
<feature type="compositionally biased region" description="Low complexity" evidence="7">
    <location>
        <begin position="208"/>
        <end position="218"/>
    </location>
</feature>
<evidence type="ECO:0000256" key="1">
    <source>
        <dbReference type="ARBA" id="ARBA00004496"/>
    </source>
</evidence>
<evidence type="ECO:0000256" key="6">
    <source>
        <dbReference type="PROSITE-ProRule" id="PRU00339"/>
    </source>
</evidence>
<dbReference type="Pfam" id="PF13424">
    <property type="entry name" value="TPR_12"/>
    <property type="match status" value="1"/>
</dbReference>
<evidence type="ECO:0000313" key="9">
    <source>
        <dbReference type="EMBL" id="JAS47298.1"/>
    </source>
</evidence>
<dbReference type="PANTHER" id="PTHR22904:SF523">
    <property type="entry name" value="STRESS-INDUCED-PHOSPHOPROTEIN 1"/>
    <property type="match status" value="1"/>
</dbReference>
<dbReference type="InterPro" id="IPR006636">
    <property type="entry name" value="STI1_HS-bd"/>
</dbReference>
<protein>
    <recommendedName>
        <fullName evidence="5">Stress-induced-phosphoprotein 1</fullName>
    </recommendedName>
</protein>
<dbReference type="InterPro" id="IPR011990">
    <property type="entry name" value="TPR-like_helical_dom_sf"/>
</dbReference>
<dbReference type="SMART" id="SM00727">
    <property type="entry name" value="STI1"/>
    <property type="match status" value="2"/>
</dbReference>
<feature type="repeat" description="TPR" evidence="6">
    <location>
        <begin position="274"/>
        <end position="307"/>
    </location>
</feature>
<name>A0A1B6FAU5_9HEMI</name>
<dbReference type="Pfam" id="PF17830">
    <property type="entry name" value="STI1-HOP_DP"/>
    <property type="match status" value="2"/>
</dbReference>
<feature type="region of interest" description="Disordered" evidence="7">
    <location>
        <begin position="200"/>
        <end position="230"/>
    </location>
</feature>
<gene>
    <name evidence="9" type="ORF">g.45227</name>
</gene>
<dbReference type="FunFam" id="1.25.40.10:FF:000020">
    <property type="entry name" value="Stress-induced phosphoprotein 1"/>
    <property type="match status" value="1"/>
</dbReference>
<proteinExistence type="predicted"/>
<reference evidence="9" key="1">
    <citation type="submission" date="2015-11" db="EMBL/GenBank/DDBJ databases">
        <title>De novo transcriptome assembly of four potential Pierce s Disease insect vectors from Arizona vineyards.</title>
        <authorList>
            <person name="Tassone E.E."/>
        </authorList>
    </citation>
    <scope>NUCLEOTIDE SEQUENCE</scope>
</reference>
<evidence type="ECO:0000256" key="2">
    <source>
        <dbReference type="ARBA" id="ARBA00022490"/>
    </source>
</evidence>
<dbReference type="PANTHER" id="PTHR22904">
    <property type="entry name" value="TPR REPEAT CONTAINING PROTEIN"/>
    <property type="match status" value="1"/>
</dbReference>
<dbReference type="Gene3D" id="1.10.260.100">
    <property type="match status" value="2"/>
</dbReference>
<feature type="repeat" description="TPR" evidence="6">
    <location>
        <begin position="38"/>
        <end position="71"/>
    </location>
</feature>
<dbReference type="FunFam" id="1.10.260.100:FF:000002">
    <property type="entry name" value="Stress-induced-phosphoprotein 1 (Hsp70/Hsp90-organizing)"/>
    <property type="match status" value="1"/>
</dbReference>
<comment type="subcellular location">
    <subcellularLocation>
        <location evidence="1">Cytoplasm</location>
    </subcellularLocation>
</comment>
<evidence type="ECO:0000256" key="4">
    <source>
        <dbReference type="ARBA" id="ARBA00022803"/>
    </source>
</evidence>
<feature type="repeat" description="TPR" evidence="6">
    <location>
        <begin position="4"/>
        <end position="37"/>
    </location>
</feature>
<dbReference type="PROSITE" id="PS50005">
    <property type="entry name" value="TPR"/>
    <property type="match status" value="7"/>
</dbReference>
<evidence type="ECO:0000256" key="3">
    <source>
        <dbReference type="ARBA" id="ARBA00022737"/>
    </source>
</evidence>
<feature type="domain" description="STI1" evidence="8">
    <location>
        <begin position="494"/>
        <end position="533"/>
    </location>
</feature>
<dbReference type="SUPFAM" id="SSF48452">
    <property type="entry name" value="TPR-like"/>
    <property type="match status" value="3"/>
</dbReference>
<evidence type="ECO:0000256" key="7">
    <source>
        <dbReference type="SAM" id="MobiDB-lite"/>
    </source>
</evidence>
<dbReference type="InterPro" id="IPR041243">
    <property type="entry name" value="STI1/HOP_DP"/>
</dbReference>
<dbReference type="FunFam" id="1.25.40.10:FF:000027">
    <property type="entry name" value="stress-induced-phosphoprotein 1 isoform X1"/>
    <property type="match status" value="1"/>
</dbReference>
<feature type="repeat" description="TPR" evidence="6">
    <location>
        <begin position="443"/>
        <end position="476"/>
    </location>
</feature>
<keyword evidence="2" id="KW-0963">Cytoplasm</keyword>
<accession>A0A1B6FAU5</accession>
<dbReference type="GO" id="GO:0051879">
    <property type="term" value="F:Hsp90 protein binding"/>
    <property type="evidence" value="ECO:0007669"/>
    <property type="project" value="TreeGrafter"/>
</dbReference>
<organism evidence="9">
    <name type="scientific">Cuerna arida</name>
    <dbReference type="NCBI Taxonomy" id="1464854"/>
    <lineage>
        <taxon>Eukaryota</taxon>
        <taxon>Metazoa</taxon>
        <taxon>Ecdysozoa</taxon>
        <taxon>Arthropoda</taxon>
        <taxon>Hexapoda</taxon>
        <taxon>Insecta</taxon>
        <taxon>Pterygota</taxon>
        <taxon>Neoptera</taxon>
        <taxon>Paraneoptera</taxon>
        <taxon>Hemiptera</taxon>
        <taxon>Auchenorrhyncha</taxon>
        <taxon>Membracoidea</taxon>
        <taxon>Cicadellidae</taxon>
        <taxon>Cicadellinae</taxon>
        <taxon>Proconiini</taxon>
        <taxon>Cuerna</taxon>
    </lineage>
</organism>
<dbReference type="Pfam" id="PF13181">
    <property type="entry name" value="TPR_8"/>
    <property type="match status" value="2"/>
</dbReference>
<dbReference type="Pfam" id="PF13414">
    <property type="entry name" value="TPR_11"/>
    <property type="match status" value="2"/>
</dbReference>
<feature type="repeat" description="TPR" evidence="6">
    <location>
        <begin position="375"/>
        <end position="408"/>
    </location>
</feature>
<keyword evidence="4 6" id="KW-0802">TPR repeat</keyword>
<dbReference type="GO" id="GO:0005737">
    <property type="term" value="C:cytoplasm"/>
    <property type="evidence" value="ECO:0007669"/>
    <property type="project" value="UniProtKB-SubCell"/>
</dbReference>
<feature type="repeat" description="TPR" evidence="6">
    <location>
        <begin position="72"/>
        <end position="105"/>
    </location>
</feature>
<sequence>MEQVDSLKKEGNDAMLKGDLEKAIECYSEGIKIDKNNHVLYSNRSAAYLKAGKYSEALADAETTISIKPDWTKGYSRKGSVLAYMERFDEALAAYRQGLKFEPNNPTLLEGISEVEKRVNSNNSNNRPGGGLFDANMFQNMFAKLQNDPRTSKYFSDPDYLQLVKDIQTNPTSIFSKMQDPRIQETLSVLFEMMDLKAPMNSEVPKESTNSTSTSTTSAPKEEPKVEKMDEDLPDDHKMALIEKEAGNKAYKTKDFETAIKHYEKAIEYFGTDITFYNNLAAVYFEMKEYNKCIKLCEQAIEIGRENRADYKLIAKSFARIGNAYKKMEDYKSAKIYYEKSLSEHRTPETKTLLSQVEKIIKDEELKAYVDPVKAEEEKEKGNELFKKGDYATAVKHYTEAIKRNPSEAKYYSNRAACYTKLAAFDLGLKDCEKCVELDPKFIKGWIRKGNILQGLHKSAQAATAFQKALDIDPDNVEALSGYRDCSINNVGDPDQVRERAMSDPEIQSILRDPAMRLILDQMQRDPKALNEHLQNPTFES</sequence>
<dbReference type="SMART" id="SM00028">
    <property type="entry name" value="TPR"/>
    <property type="match status" value="9"/>
</dbReference>
<dbReference type="InterPro" id="IPR019734">
    <property type="entry name" value="TPR_rpt"/>
</dbReference>
<dbReference type="Gene3D" id="1.25.40.10">
    <property type="entry name" value="Tetratricopeptide repeat domain"/>
    <property type="match status" value="3"/>
</dbReference>
<feature type="domain" description="STI1" evidence="8">
    <location>
        <begin position="148"/>
        <end position="187"/>
    </location>
</feature>
<dbReference type="EMBL" id="GECZ01022471">
    <property type="protein sequence ID" value="JAS47298.1"/>
    <property type="molecule type" value="Transcribed_RNA"/>
</dbReference>